<dbReference type="Proteomes" id="UP000070444">
    <property type="component" value="Unassembled WGS sequence"/>
</dbReference>
<name>A0A137PB03_CONC2</name>
<dbReference type="PANTHER" id="PTHR31121:SF6">
    <property type="entry name" value="ALPHA-1,2 MANNOSYLTRANSFERASE KTR1"/>
    <property type="match status" value="1"/>
</dbReference>
<dbReference type="GO" id="GO:0000032">
    <property type="term" value="P:cell wall mannoprotein biosynthetic process"/>
    <property type="evidence" value="ECO:0007669"/>
    <property type="project" value="TreeGrafter"/>
</dbReference>
<dbReference type="GO" id="GO:0016020">
    <property type="term" value="C:membrane"/>
    <property type="evidence" value="ECO:0007669"/>
    <property type="project" value="InterPro"/>
</dbReference>
<dbReference type="GO" id="GO:0000026">
    <property type="term" value="F:alpha-1,2-mannosyltransferase activity"/>
    <property type="evidence" value="ECO:0007669"/>
    <property type="project" value="TreeGrafter"/>
</dbReference>
<reference evidence="5 6" key="1">
    <citation type="journal article" date="2015" name="Genome Biol. Evol.">
        <title>Phylogenomic analyses indicate that early fungi evolved digesting cell walls of algal ancestors of land plants.</title>
        <authorList>
            <person name="Chang Y."/>
            <person name="Wang S."/>
            <person name="Sekimoto S."/>
            <person name="Aerts A.L."/>
            <person name="Choi C."/>
            <person name="Clum A."/>
            <person name="LaButti K.M."/>
            <person name="Lindquist E.A."/>
            <person name="Yee Ngan C."/>
            <person name="Ohm R.A."/>
            <person name="Salamov A.A."/>
            <person name="Grigoriev I.V."/>
            <person name="Spatafora J.W."/>
            <person name="Berbee M.L."/>
        </authorList>
    </citation>
    <scope>NUCLEOTIDE SEQUENCE [LARGE SCALE GENOMIC DNA]</scope>
    <source>
        <strain evidence="5 6">NRRL 28638</strain>
    </source>
</reference>
<proteinExistence type="inferred from homology"/>
<dbReference type="FunFam" id="3.90.550.10:FF:000051">
    <property type="entry name" value="Alpha-1,2-mannosyltransferase (Ktr4)"/>
    <property type="match status" value="1"/>
</dbReference>
<evidence type="ECO:0000256" key="1">
    <source>
        <dbReference type="ARBA" id="ARBA00007677"/>
    </source>
</evidence>
<dbReference type="PIRSF" id="PIRSF018153">
    <property type="entry name" value="Glyco_trans_15"/>
    <property type="match status" value="1"/>
</dbReference>
<comment type="similarity">
    <text evidence="1">Belongs to the glycosyltransferase 15 family.</text>
</comment>
<evidence type="ECO:0000256" key="3">
    <source>
        <dbReference type="PIRSR" id="PIRSR018153-1"/>
    </source>
</evidence>
<organism evidence="5 6">
    <name type="scientific">Conidiobolus coronatus (strain ATCC 28846 / CBS 209.66 / NRRL 28638)</name>
    <name type="common">Delacroixia coronata</name>
    <dbReference type="NCBI Taxonomy" id="796925"/>
    <lineage>
        <taxon>Eukaryota</taxon>
        <taxon>Fungi</taxon>
        <taxon>Fungi incertae sedis</taxon>
        <taxon>Zoopagomycota</taxon>
        <taxon>Entomophthoromycotina</taxon>
        <taxon>Entomophthoromycetes</taxon>
        <taxon>Entomophthorales</taxon>
        <taxon>Ancylistaceae</taxon>
        <taxon>Conidiobolus</taxon>
    </lineage>
</organism>
<dbReference type="AlphaFoldDB" id="A0A137PB03"/>
<evidence type="ECO:0000313" key="5">
    <source>
        <dbReference type="EMBL" id="KXN72200.1"/>
    </source>
</evidence>
<keyword evidence="4" id="KW-0812">Transmembrane</keyword>
<evidence type="ECO:0000256" key="4">
    <source>
        <dbReference type="SAM" id="Phobius"/>
    </source>
</evidence>
<keyword evidence="6" id="KW-1185">Reference proteome</keyword>
<dbReference type="Gene3D" id="3.90.550.10">
    <property type="entry name" value="Spore Coat Polysaccharide Biosynthesis Protein SpsA, Chain A"/>
    <property type="match status" value="1"/>
</dbReference>
<dbReference type="OrthoDB" id="439943at2759"/>
<dbReference type="Pfam" id="PF01793">
    <property type="entry name" value="Glyco_transf_15"/>
    <property type="match status" value="1"/>
</dbReference>
<feature type="transmembrane region" description="Helical" evidence="4">
    <location>
        <begin position="12"/>
        <end position="30"/>
    </location>
</feature>
<dbReference type="EMBL" id="KQ964458">
    <property type="protein sequence ID" value="KXN72200.1"/>
    <property type="molecule type" value="Genomic_DNA"/>
</dbReference>
<dbReference type="GO" id="GO:0005794">
    <property type="term" value="C:Golgi apparatus"/>
    <property type="evidence" value="ECO:0007669"/>
    <property type="project" value="TreeGrafter"/>
</dbReference>
<dbReference type="PANTHER" id="PTHR31121">
    <property type="entry name" value="ALPHA-1,2 MANNOSYLTRANSFERASE KTR1"/>
    <property type="match status" value="1"/>
</dbReference>
<evidence type="ECO:0000256" key="2">
    <source>
        <dbReference type="ARBA" id="ARBA00022679"/>
    </source>
</evidence>
<protein>
    <submittedName>
        <fullName evidence="5">Glycosyltransferase family 15 protein</fullName>
    </submittedName>
</protein>
<keyword evidence="2 5" id="KW-0808">Transferase</keyword>
<sequence length="403" mass="47322">MSSSNSINLKRGGIIIAIIGAIWVLGYLLIKSETPISNNLSEGKKASLKGTIPNSQQAPDHELVPKSDKLDQIVSYEEIKAKSELQKQQNNGKVNAAFVVLVRNKELNDWLNSMRELEDRFNRNYNYPYVFLNEQNFTIEFKESVKAHTKAEVKFGTIPQEHWSIPNWIDKQKAKDTWKNAGYIYGDSESYRHMCRFESGFFFRHPLLAEYDYYWRVEPDVHFTCDINYDPFKFMVDNDKVYGFTITYRENMATIPTLWKTVTEYMKKEEVAKTIPKYNAIKFLREKEGDDYNSCHFWSNFEIGNLNVFRSKLYLDFFDHLDKSGGFFYERWGDAPVHSIFVSIFLPKSQLHFFKDIGYKHADDQHCPEGLDYLKNNCHCDQNDNWDRKGNSCTGEWNRAIMD</sequence>
<dbReference type="SUPFAM" id="SSF53448">
    <property type="entry name" value="Nucleotide-diphospho-sugar transferases"/>
    <property type="match status" value="1"/>
</dbReference>
<dbReference type="GO" id="GO:0006487">
    <property type="term" value="P:protein N-linked glycosylation"/>
    <property type="evidence" value="ECO:0007669"/>
    <property type="project" value="TreeGrafter"/>
</dbReference>
<evidence type="ECO:0000313" key="6">
    <source>
        <dbReference type="Proteomes" id="UP000070444"/>
    </source>
</evidence>
<dbReference type="InterPro" id="IPR029044">
    <property type="entry name" value="Nucleotide-diphossugar_trans"/>
</dbReference>
<keyword evidence="4" id="KW-0472">Membrane</keyword>
<dbReference type="OMA" id="YMRSEGY"/>
<accession>A0A137PB03</accession>
<gene>
    <name evidence="5" type="ORF">CONCODRAFT_37243</name>
</gene>
<keyword evidence="4" id="KW-1133">Transmembrane helix</keyword>
<dbReference type="InterPro" id="IPR002685">
    <property type="entry name" value="Glyco_trans_15"/>
</dbReference>
<feature type="active site" description="Nucleophile" evidence="3">
    <location>
        <position position="302"/>
    </location>
</feature>